<evidence type="ECO:0000313" key="3">
    <source>
        <dbReference type="Proteomes" id="UP000253606"/>
    </source>
</evidence>
<feature type="transmembrane region" description="Helical" evidence="1">
    <location>
        <begin position="44"/>
        <end position="63"/>
    </location>
</feature>
<evidence type="ECO:0000313" key="2">
    <source>
        <dbReference type="EMBL" id="AXC12906.1"/>
    </source>
</evidence>
<dbReference type="AlphaFoldDB" id="A0A2Z5G301"/>
<feature type="transmembrane region" description="Helical" evidence="1">
    <location>
        <begin position="7"/>
        <end position="24"/>
    </location>
</feature>
<proteinExistence type="predicted"/>
<organism evidence="2 3">
    <name type="scientific">Acidisarcina polymorpha</name>
    <dbReference type="NCBI Taxonomy" id="2211140"/>
    <lineage>
        <taxon>Bacteria</taxon>
        <taxon>Pseudomonadati</taxon>
        <taxon>Acidobacteriota</taxon>
        <taxon>Terriglobia</taxon>
        <taxon>Terriglobales</taxon>
        <taxon>Acidobacteriaceae</taxon>
        <taxon>Acidisarcina</taxon>
    </lineage>
</organism>
<dbReference type="KEGG" id="abas:ACPOL_3621"/>
<sequence>MAHTGGVLWLEITGLFFALFFLFFAQNVYKFRFSYKSGPDHTHFLIYSVLTVLFAAFTFSQFFKARRKEQKNRARRAER</sequence>
<keyword evidence="1" id="KW-1133">Transmembrane helix</keyword>
<gene>
    <name evidence="2" type="ORF">ACPOL_3621</name>
</gene>
<evidence type="ECO:0000256" key="1">
    <source>
        <dbReference type="SAM" id="Phobius"/>
    </source>
</evidence>
<name>A0A2Z5G301_9BACT</name>
<dbReference type="EMBL" id="CP030840">
    <property type="protein sequence ID" value="AXC12906.1"/>
    <property type="molecule type" value="Genomic_DNA"/>
</dbReference>
<keyword evidence="1" id="KW-0472">Membrane</keyword>
<accession>A0A2Z5G301</accession>
<reference evidence="2 3" key="1">
    <citation type="journal article" date="2018" name="Front. Microbiol.">
        <title>Hydrolytic Capabilities as a Key to Environmental Success: Chitinolytic and Cellulolytic Acidobacteria From Acidic Sub-arctic Soils and Boreal Peatlands.</title>
        <authorList>
            <person name="Belova S.E."/>
            <person name="Ravin N.V."/>
            <person name="Pankratov T.A."/>
            <person name="Rakitin A.L."/>
            <person name="Ivanova A.A."/>
            <person name="Beletsky A.V."/>
            <person name="Mardanov A.V."/>
            <person name="Sinninghe Damste J.S."/>
            <person name="Dedysh S.N."/>
        </authorList>
    </citation>
    <scope>NUCLEOTIDE SEQUENCE [LARGE SCALE GENOMIC DNA]</scope>
    <source>
        <strain evidence="2 3">SBC82</strain>
    </source>
</reference>
<keyword evidence="1" id="KW-0812">Transmembrane</keyword>
<keyword evidence="3" id="KW-1185">Reference proteome</keyword>
<protein>
    <submittedName>
        <fullName evidence="2">Uncharacterized protein</fullName>
    </submittedName>
</protein>
<dbReference type="Proteomes" id="UP000253606">
    <property type="component" value="Chromosome"/>
</dbReference>